<dbReference type="GO" id="GO:0005524">
    <property type="term" value="F:ATP binding"/>
    <property type="evidence" value="ECO:0007669"/>
    <property type="project" value="InterPro"/>
</dbReference>
<dbReference type="PANTHER" id="PTHR11384">
    <property type="entry name" value="ATP-BINDING CASSETTE, SUB-FAMILY D MEMBER"/>
    <property type="match status" value="1"/>
</dbReference>
<sequence length="59" mass="6521">MNTCRLGYLIDKLDKTDGWQHKLSPGELQRVAFVRALLSKPKIVLLDEAAAALDEPAEA</sequence>
<evidence type="ECO:0000313" key="6">
    <source>
        <dbReference type="EMBL" id="AKO63660.1"/>
    </source>
</evidence>
<dbReference type="PANTHER" id="PTHR11384:SF59">
    <property type="entry name" value="LYSOSOMAL COBALAMIN TRANSPORTER ABCD4"/>
    <property type="match status" value="1"/>
</dbReference>
<evidence type="ECO:0000313" key="7">
    <source>
        <dbReference type="Proteomes" id="UP000000535"/>
    </source>
</evidence>
<keyword evidence="1" id="KW-0813">Transport</keyword>
<evidence type="ECO:0000256" key="3">
    <source>
        <dbReference type="ARBA" id="ARBA00022989"/>
    </source>
</evidence>
<dbReference type="Pfam" id="PF00005">
    <property type="entry name" value="ABC_tran"/>
    <property type="match status" value="1"/>
</dbReference>
<accession>A0A0H4IV51</accession>
<name>A0A0H4IV51_NEIG1</name>
<dbReference type="KEGG" id="ngo:NGO_04425"/>
<dbReference type="InterPro" id="IPR003439">
    <property type="entry name" value="ABC_transporter-like_ATP-bd"/>
</dbReference>
<dbReference type="SUPFAM" id="SSF52540">
    <property type="entry name" value="P-loop containing nucleoside triphosphate hydrolases"/>
    <property type="match status" value="1"/>
</dbReference>
<evidence type="ECO:0000259" key="5">
    <source>
        <dbReference type="Pfam" id="PF00005"/>
    </source>
</evidence>
<dbReference type="AlphaFoldDB" id="A0A0H4IV51"/>
<evidence type="ECO:0000256" key="1">
    <source>
        <dbReference type="ARBA" id="ARBA00022448"/>
    </source>
</evidence>
<dbReference type="GO" id="GO:0016887">
    <property type="term" value="F:ATP hydrolysis activity"/>
    <property type="evidence" value="ECO:0007669"/>
    <property type="project" value="InterPro"/>
</dbReference>
<dbReference type="GO" id="GO:0005886">
    <property type="term" value="C:plasma membrane"/>
    <property type="evidence" value="ECO:0007669"/>
    <property type="project" value="TreeGrafter"/>
</dbReference>
<feature type="domain" description="ABC transporter" evidence="5">
    <location>
        <begin position="20"/>
        <end position="50"/>
    </location>
</feature>
<reference evidence="7" key="1">
    <citation type="submission" date="2003-03" db="EMBL/GenBank/DDBJ databases">
        <title>The complete genome sequence of Neisseria gonorrhoeae.</title>
        <authorList>
            <person name="Lewis L.A."/>
            <person name="Gillaspy A.F."/>
            <person name="McLaughlin R.E."/>
            <person name="Gipson M."/>
            <person name="Ducey T.F."/>
            <person name="Ownbey T."/>
            <person name="Hartman K."/>
            <person name="Nydick C."/>
            <person name="Carson M.B."/>
            <person name="Vaughn J."/>
            <person name="Thomson C."/>
            <person name="Song L."/>
            <person name="Lin S."/>
            <person name="Yuan X."/>
            <person name="Najar F."/>
            <person name="Zhan M."/>
            <person name="Ren Q."/>
            <person name="Zhu H."/>
            <person name="Qi S."/>
            <person name="Kenton S.M."/>
            <person name="Lai H."/>
            <person name="White J.D."/>
            <person name="Clifton S."/>
            <person name="Roe B.A."/>
            <person name="Dyer D.W."/>
        </authorList>
    </citation>
    <scope>NUCLEOTIDE SEQUENCE [LARGE SCALE GENOMIC DNA]</scope>
    <source>
        <strain evidence="7">ATCC 700825 / FA 1090</strain>
    </source>
</reference>
<protein>
    <submittedName>
        <fullName evidence="6">SbmA protein</fullName>
    </submittedName>
</protein>
<keyword evidence="7" id="KW-1185">Reference proteome</keyword>
<dbReference type="InterPro" id="IPR027417">
    <property type="entry name" value="P-loop_NTPase"/>
</dbReference>
<dbReference type="STRING" id="242231.NGO_04425"/>
<keyword evidence="3" id="KW-1133">Transmembrane helix</keyword>
<evidence type="ECO:0000256" key="2">
    <source>
        <dbReference type="ARBA" id="ARBA00022692"/>
    </source>
</evidence>
<keyword evidence="4" id="KW-0472">Membrane</keyword>
<keyword evidence="2" id="KW-0812">Transmembrane</keyword>
<proteinExistence type="predicted"/>
<dbReference type="InterPro" id="IPR050835">
    <property type="entry name" value="ABC_transporter_sub-D"/>
</dbReference>
<dbReference type="EMBL" id="AE004969">
    <property type="protein sequence ID" value="AKO63660.1"/>
    <property type="molecule type" value="Genomic_DNA"/>
</dbReference>
<organism evidence="6 7">
    <name type="scientific">Neisseria gonorrhoeae (strain ATCC 700825 / FA 1090)</name>
    <dbReference type="NCBI Taxonomy" id="242231"/>
    <lineage>
        <taxon>Bacteria</taxon>
        <taxon>Pseudomonadati</taxon>
        <taxon>Pseudomonadota</taxon>
        <taxon>Betaproteobacteria</taxon>
        <taxon>Neisseriales</taxon>
        <taxon>Neisseriaceae</taxon>
        <taxon>Neisseria</taxon>
    </lineage>
</organism>
<dbReference type="Gene3D" id="3.40.50.300">
    <property type="entry name" value="P-loop containing nucleotide triphosphate hydrolases"/>
    <property type="match status" value="1"/>
</dbReference>
<dbReference type="Proteomes" id="UP000000535">
    <property type="component" value="Chromosome"/>
</dbReference>
<evidence type="ECO:0000256" key="4">
    <source>
        <dbReference type="ARBA" id="ARBA00023136"/>
    </source>
</evidence>
<gene>
    <name evidence="6" type="ORF">NGO_04425</name>
</gene>